<dbReference type="GO" id="GO:0080188">
    <property type="term" value="P:gene silencing by siRNA-directed DNA methylation"/>
    <property type="evidence" value="ECO:0007669"/>
    <property type="project" value="UniProtKB-ARBA"/>
</dbReference>
<keyword evidence="8" id="KW-0862">Zinc</keyword>
<comment type="similarity">
    <text evidence="2">Belongs to the SNF2/RAD54 helicase family. RAD16 subfamily.</text>
</comment>
<evidence type="ECO:0000259" key="19">
    <source>
        <dbReference type="PROSITE" id="PS51194"/>
    </source>
</evidence>
<reference evidence="20" key="1">
    <citation type="journal article" date="2023" name="GigaByte">
        <title>Genome assembly of the bearded iris, Iris pallida Lam.</title>
        <authorList>
            <person name="Bruccoleri R.E."/>
            <person name="Oakeley E.J."/>
            <person name="Faust A.M.E."/>
            <person name="Altorfer M."/>
            <person name="Dessus-Babus S."/>
            <person name="Burckhardt D."/>
            <person name="Oertli M."/>
            <person name="Naumann U."/>
            <person name="Petersen F."/>
            <person name="Wong J."/>
        </authorList>
    </citation>
    <scope>NUCLEOTIDE SEQUENCE</scope>
    <source>
        <strain evidence="20">GSM-AAB239-AS_SAM_17_03QT</strain>
    </source>
</reference>
<comment type="caution">
    <text evidence="20">The sequence shown here is derived from an EMBL/GenBank/DDBJ whole genome shotgun (WGS) entry which is preliminary data.</text>
</comment>
<evidence type="ECO:0000256" key="2">
    <source>
        <dbReference type="ARBA" id="ARBA00008438"/>
    </source>
</evidence>
<evidence type="ECO:0000313" key="21">
    <source>
        <dbReference type="Proteomes" id="UP001140949"/>
    </source>
</evidence>
<dbReference type="InterPro" id="IPR001650">
    <property type="entry name" value="Helicase_C-like"/>
</dbReference>
<evidence type="ECO:0000256" key="13">
    <source>
        <dbReference type="ARBA" id="ARBA00023163"/>
    </source>
</evidence>
<dbReference type="PROSITE" id="PS51192">
    <property type="entry name" value="HELICASE_ATP_BIND_1"/>
    <property type="match status" value="1"/>
</dbReference>
<keyword evidence="12" id="KW-0238">DNA-binding</keyword>
<keyword evidence="14" id="KW-0539">Nucleus</keyword>
<keyword evidence="9" id="KW-0067">ATP-binding</keyword>
<dbReference type="PANTHER" id="PTHR45626:SF16">
    <property type="entry name" value="ATP-DEPENDENT HELICASE ULS1"/>
    <property type="match status" value="1"/>
</dbReference>
<dbReference type="GO" id="GO:0008094">
    <property type="term" value="F:ATP-dependent activity, acting on DNA"/>
    <property type="evidence" value="ECO:0007669"/>
    <property type="project" value="TreeGrafter"/>
</dbReference>
<evidence type="ECO:0000256" key="10">
    <source>
        <dbReference type="ARBA" id="ARBA00022853"/>
    </source>
</evidence>
<evidence type="ECO:0000256" key="15">
    <source>
        <dbReference type="PROSITE-ProRule" id="PRU00175"/>
    </source>
</evidence>
<dbReference type="SMART" id="SM00490">
    <property type="entry name" value="HELICc"/>
    <property type="match status" value="1"/>
</dbReference>
<evidence type="ECO:0000256" key="3">
    <source>
        <dbReference type="ARBA" id="ARBA00022723"/>
    </source>
</evidence>
<dbReference type="Pfam" id="PF00097">
    <property type="entry name" value="zf-C3HC4"/>
    <property type="match status" value="1"/>
</dbReference>
<dbReference type="InterPro" id="IPR038718">
    <property type="entry name" value="SNF2-like_sf"/>
</dbReference>
<dbReference type="InterPro" id="IPR013083">
    <property type="entry name" value="Znf_RING/FYVE/PHD"/>
</dbReference>
<dbReference type="CDD" id="cd18793">
    <property type="entry name" value="SF2_C_SNF"/>
    <property type="match status" value="1"/>
</dbReference>
<gene>
    <name evidence="20" type="ORF">M6B38_104195</name>
</gene>
<keyword evidence="11" id="KW-0805">Transcription regulation</keyword>
<evidence type="ECO:0000256" key="5">
    <source>
        <dbReference type="ARBA" id="ARBA00022771"/>
    </source>
</evidence>
<evidence type="ECO:0000256" key="4">
    <source>
        <dbReference type="ARBA" id="ARBA00022741"/>
    </source>
</evidence>
<dbReference type="InterPro" id="IPR018957">
    <property type="entry name" value="Znf_C3HC4_RING-type"/>
</dbReference>
<comment type="subcellular location">
    <subcellularLocation>
        <location evidence="1">Nucleus</location>
    </subcellularLocation>
</comment>
<protein>
    <submittedName>
        <fullName evidence="20">Helicase-like transcription factor CHR28 isoform X2</fullName>
    </submittedName>
</protein>
<keyword evidence="5 15" id="KW-0863">Zinc-finger</keyword>
<dbReference type="SMART" id="SM00487">
    <property type="entry name" value="DEXDc"/>
    <property type="match status" value="1"/>
</dbReference>
<dbReference type="FunFam" id="3.40.50.10810:FF:000068">
    <property type="entry name" value="SNF2 domain-containing protein / helicase domain-containing protein / zinc finger protein-like protein"/>
    <property type="match status" value="1"/>
</dbReference>
<evidence type="ECO:0000256" key="12">
    <source>
        <dbReference type="ARBA" id="ARBA00023125"/>
    </source>
</evidence>
<dbReference type="FunFam" id="3.40.50.10810:FF:000071">
    <property type="entry name" value="SNF2 domain-containing protein / helicase domain-containing protein / zinc finger protein-like protein"/>
    <property type="match status" value="1"/>
</dbReference>
<dbReference type="Gene3D" id="3.30.40.10">
    <property type="entry name" value="Zinc/RING finger domain, C3HC4 (zinc finger)"/>
    <property type="match status" value="1"/>
</dbReference>
<feature type="region of interest" description="Disordered" evidence="16">
    <location>
        <begin position="399"/>
        <end position="433"/>
    </location>
</feature>
<evidence type="ECO:0000256" key="6">
    <source>
        <dbReference type="ARBA" id="ARBA00022801"/>
    </source>
</evidence>
<dbReference type="Pfam" id="PF00271">
    <property type="entry name" value="Helicase_C"/>
    <property type="match status" value="1"/>
</dbReference>
<accession>A0AAX6F303</accession>
<keyword evidence="10" id="KW-0156">Chromatin regulator</keyword>
<dbReference type="GO" id="GO:0005634">
    <property type="term" value="C:nucleus"/>
    <property type="evidence" value="ECO:0007669"/>
    <property type="project" value="UniProtKB-SubCell"/>
</dbReference>
<feature type="domain" description="Helicase C-terminal" evidence="19">
    <location>
        <begin position="1158"/>
        <end position="1318"/>
    </location>
</feature>
<keyword evidence="13" id="KW-0804">Transcription</keyword>
<dbReference type="InterPro" id="IPR001841">
    <property type="entry name" value="Znf_RING"/>
</dbReference>
<evidence type="ECO:0000256" key="8">
    <source>
        <dbReference type="ARBA" id="ARBA00022833"/>
    </source>
</evidence>
<evidence type="ECO:0000256" key="1">
    <source>
        <dbReference type="ARBA" id="ARBA00004123"/>
    </source>
</evidence>
<dbReference type="InterPro" id="IPR014001">
    <property type="entry name" value="Helicase_ATP-bd"/>
</dbReference>
<feature type="compositionally biased region" description="Low complexity" evidence="16">
    <location>
        <begin position="410"/>
        <end position="425"/>
    </location>
</feature>
<dbReference type="GO" id="GO:0016787">
    <property type="term" value="F:hydrolase activity"/>
    <property type="evidence" value="ECO:0007669"/>
    <property type="project" value="UniProtKB-KW"/>
</dbReference>
<dbReference type="PROSITE" id="PS50089">
    <property type="entry name" value="ZF_RING_2"/>
    <property type="match status" value="1"/>
</dbReference>
<dbReference type="GO" id="GO:0005524">
    <property type="term" value="F:ATP binding"/>
    <property type="evidence" value="ECO:0007669"/>
    <property type="project" value="UniProtKB-KW"/>
</dbReference>
<dbReference type="Gene3D" id="3.40.50.300">
    <property type="entry name" value="P-loop containing nucleotide triphosphate hydrolases"/>
    <property type="match status" value="1"/>
</dbReference>
<feature type="domain" description="Helicase ATP-binding" evidence="18">
    <location>
        <begin position="595"/>
        <end position="857"/>
    </location>
</feature>
<dbReference type="GO" id="GO:0004386">
    <property type="term" value="F:helicase activity"/>
    <property type="evidence" value="ECO:0007669"/>
    <property type="project" value="UniProtKB-KW"/>
</dbReference>
<dbReference type="InterPro" id="IPR050628">
    <property type="entry name" value="SNF2_RAD54_helicase_TF"/>
</dbReference>
<evidence type="ECO:0000256" key="7">
    <source>
        <dbReference type="ARBA" id="ARBA00022806"/>
    </source>
</evidence>
<dbReference type="Proteomes" id="UP001140949">
    <property type="component" value="Unassembled WGS sequence"/>
</dbReference>
<dbReference type="Pfam" id="PF00176">
    <property type="entry name" value="SNF2-rel_dom"/>
    <property type="match status" value="1"/>
</dbReference>
<dbReference type="GO" id="GO:0006281">
    <property type="term" value="P:DNA repair"/>
    <property type="evidence" value="ECO:0007669"/>
    <property type="project" value="TreeGrafter"/>
</dbReference>
<dbReference type="SMART" id="SM00184">
    <property type="entry name" value="RING"/>
    <property type="match status" value="1"/>
</dbReference>
<sequence>MPTLFESDPLCDDGCLDNLSISIDNIYAILEEDPDPDPDSLLLLLRGGNSNIPGTSEDFYQGELAPGCVDHAKAFKPKAEPSSVIEDFREHSQWNLEHSDCKREMEFDFLFNSEVGFNNITDNGSFLTSQHFDSKSCYPLPLQQSSDCLTLSYSNNNDLMGAFRDPSGSYFTSNFDHQQMLNDIPQYGIQSEKAVGLTSLNNDKNGSYISETEKKLDREKLQGEVYFQSEEESKPDVNKLSPLCNLQNRGAGSSHCGLVNNSIFCGDLHSSRAGALLISTVEDRNTLPSMRSHMNTDAPLTDQVHIEANTFQLTSMTCDGSNRSTVPRVSPTGVEFGTDQMISAYFHPLLSCGYESSDVKEYQLLSHNSCRTSEAKLGGGSPDSSFPEVSIIDLEASLPDDDQDYSEDTSLISDSSADSSPIPSSRNFGSVSADRHAVNASEKLVSDPKIILSTKNPKSEIKIGRGDQLLASSYKQHGVPKGSNPTVLRNPRRHNSETEDDSDVCILAHISDPAIPAGLLARRKLLPVPQYSGFRDCHSGMNRMRLKPEDERSTVQIALQDLSQPISEASPPDGFLAVPLLRHQRIALSWMVNKETANMRCTGGILADDQGLGKTISTIALILMERSPSSKFCSVLEKQDECEALNLDDDEVSAMKQSRNSMPYVMSRPIKENSVGVVKGRPQAGTLVVCPTSVLRQWAEELQNKVTSKANLSFLVYHGGNRTKDPNEIAKYDVVLTTYAIVSMEVPKQPLVDKDDEDRGKQEASCVVADQLSGKKRKISNSKCRKSMLLESGALPLARVGWFRVVLDEAQSIKNHRTQVARACWGLRAKRRWCLSGTPIQNAIDDLYSYFRFLRFEQLEKYHSFCSSIKVPINKDPPNGYKRLRAVLKMIMLRRTKGTLLDGKPIINLPPKTVSLKKVKFSNEERNFYMKLEAESQEQFKVYADAGTVKQNYVNILLMLLRLRQACDHCLLVKGCGSVSNRNASLETAKKLSRDQKINLLSCLEASLAICTICNDAPEDSVVTVCGHVFCNQCICERLTGDEYTCPSPNCKVQLSAASFFSRGTLKSSLPDQLGHDSDGPGFEVKDEHNTCEDGLANPLSSKLKAALEILQSLPKYQGSSKSISEKSNGGLQKSLANSLNTDSLRTSVDLSGVKHMNLDECTGSRVSEKAIVFSQWTGMLDLLEIPLRASSIQYRRLDGTMSVAARERAVKDFNTLPQVTVIIMSLKAASLGLNMVAACHVLLLDLWWNPTTEDQAIDRAHRIGQTRPVTVSRLTVEHTVEDRILRLQQKKREMVSFAFGEDDSGTRQTRLTEEDLRYLFMV</sequence>
<evidence type="ECO:0000256" key="9">
    <source>
        <dbReference type="ARBA" id="ARBA00022840"/>
    </source>
</evidence>
<dbReference type="PANTHER" id="PTHR45626">
    <property type="entry name" value="TRANSCRIPTION TERMINATION FACTOR 2-RELATED"/>
    <property type="match status" value="1"/>
</dbReference>
<keyword evidence="4" id="KW-0547">Nucleotide-binding</keyword>
<feature type="region of interest" description="Disordered" evidence="16">
    <location>
        <begin position="475"/>
        <end position="500"/>
    </location>
</feature>
<dbReference type="EMBL" id="JANAVB010032220">
    <property type="protein sequence ID" value="KAJ6810694.1"/>
    <property type="molecule type" value="Genomic_DNA"/>
</dbReference>
<dbReference type="InterPro" id="IPR017907">
    <property type="entry name" value="Znf_RING_CS"/>
</dbReference>
<evidence type="ECO:0000256" key="11">
    <source>
        <dbReference type="ARBA" id="ARBA00023015"/>
    </source>
</evidence>
<dbReference type="PROSITE" id="PS51194">
    <property type="entry name" value="HELICASE_CTER"/>
    <property type="match status" value="1"/>
</dbReference>
<evidence type="ECO:0000259" key="18">
    <source>
        <dbReference type="PROSITE" id="PS51192"/>
    </source>
</evidence>
<keyword evidence="7 20" id="KW-0347">Helicase</keyword>
<keyword evidence="6" id="KW-0378">Hydrolase</keyword>
<name>A0AAX6F303_IRIPA</name>
<dbReference type="CDD" id="cd18008">
    <property type="entry name" value="DEXDc_SHPRH-like"/>
    <property type="match status" value="1"/>
</dbReference>
<reference evidence="20" key="2">
    <citation type="submission" date="2023-04" db="EMBL/GenBank/DDBJ databases">
        <authorList>
            <person name="Bruccoleri R.E."/>
            <person name="Oakeley E.J."/>
            <person name="Faust A.-M."/>
            <person name="Dessus-Babus S."/>
            <person name="Altorfer M."/>
            <person name="Burckhardt D."/>
            <person name="Oertli M."/>
            <person name="Naumann U."/>
            <person name="Petersen F."/>
            <person name="Wong J."/>
        </authorList>
    </citation>
    <scope>NUCLEOTIDE SEQUENCE</scope>
    <source>
        <strain evidence="20">GSM-AAB239-AS_SAM_17_03QT</strain>
        <tissue evidence="20">Leaf</tissue>
    </source>
</reference>
<dbReference type="SUPFAM" id="SSF52540">
    <property type="entry name" value="P-loop containing nucleoside triphosphate hydrolases"/>
    <property type="match status" value="2"/>
</dbReference>
<evidence type="ECO:0000256" key="14">
    <source>
        <dbReference type="ARBA" id="ARBA00023242"/>
    </source>
</evidence>
<evidence type="ECO:0000256" key="16">
    <source>
        <dbReference type="SAM" id="MobiDB-lite"/>
    </source>
</evidence>
<dbReference type="Gene3D" id="3.40.50.10810">
    <property type="entry name" value="Tandem AAA-ATPase domain"/>
    <property type="match status" value="2"/>
</dbReference>
<dbReference type="PROSITE" id="PS00518">
    <property type="entry name" value="ZF_RING_1"/>
    <property type="match status" value="1"/>
</dbReference>
<dbReference type="GO" id="GO:0003677">
    <property type="term" value="F:DNA binding"/>
    <property type="evidence" value="ECO:0007669"/>
    <property type="project" value="UniProtKB-KW"/>
</dbReference>
<keyword evidence="3" id="KW-0479">Metal-binding</keyword>
<keyword evidence="21" id="KW-1185">Reference proteome</keyword>
<proteinExistence type="inferred from homology"/>
<dbReference type="InterPro" id="IPR049730">
    <property type="entry name" value="SNF2/RAD54-like_C"/>
</dbReference>
<organism evidence="20 21">
    <name type="scientific">Iris pallida</name>
    <name type="common">Sweet iris</name>
    <dbReference type="NCBI Taxonomy" id="29817"/>
    <lineage>
        <taxon>Eukaryota</taxon>
        <taxon>Viridiplantae</taxon>
        <taxon>Streptophyta</taxon>
        <taxon>Embryophyta</taxon>
        <taxon>Tracheophyta</taxon>
        <taxon>Spermatophyta</taxon>
        <taxon>Magnoliopsida</taxon>
        <taxon>Liliopsida</taxon>
        <taxon>Asparagales</taxon>
        <taxon>Iridaceae</taxon>
        <taxon>Iridoideae</taxon>
        <taxon>Irideae</taxon>
        <taxon>Iris</taxon>
    </lineage>
</organism>
<feature type="domain" description="RING-type" evidence="17">
    <location>
        <begin position="1011"/>
        <end position="1047"/>
    </location>
</feature>
<dbReference type="SUPFAM" id="SSF57850">
    <property type="entry name" value="RING/U-box"/>
    <property type="match status" value="1"/>
</dbReference>
<evidence type="ECO:0000313" key="20">
    <source>
        <dbReference type="EMBL" id="KAJ6810694.1"/>
    </source>
</evidence>
<evidence type="ECO:0000259" key="17">
    <source>
        <dbReference type="PROSITE" id="PS50089"/>
    </source>
</evidence>
<dbReference type="GO" id="GO:0008270">
    <property type="term" value="F:zinc ion binding"/>
    <property type="evidence" value="ECO:0007669"/>
    <property type="project" value="UniProtKB-KW"/>
</dbReference>
<dbReference type="InterPro" id="IPR000330">
    <property type="entry name" value="SNF2_N"/>
</dbReference>
<dbReference type="InterPro" id="IPR027417">
    <property type="entry name" value="P-loop_NTPase"/>
</dbReference>